<sequence>MLLFFHKPSIIDFDGHILNTEINSRGRLTGGHSIANGNINVISKATPNAQGVYEAKISVPDPKNPNKTLTKDSTMFPDSWNADRIKVEVDAAYKTKSIVINSNGQSMWEGITPSGVKVRGYLEPNTTVYPLMK</sequence>
<dbReference type="AlphaFoldDB" id="A0A5N4WN37"/>
<dbReference type="InterPro" id="IPR029501">
    <property type="entry name" value="EndoU_bac"/>
</dbReference>
<name>A0A5N4WN37_9GAMM</name>
<dbReference type="GO" id="GO:0004519">
    <property type="term" value="F:endonuclease activity"/>
    <property type="evidence" value="ECO:0007669"/>
    <property type="project" value="InterPro"/>
</dbReference>
<comment type="caution">
    <text evidence="2">The sequence shown here is derived from an EMBL/GenBank/DDBJ whole genome shotgun (WGS) entry which is preliminary data.</text>
</comment>
<reference evidence="2 3" key="1">
    <citation type="submission" date="2019-09" db="EMBL/GenBank/DDBJ databases">
        <title>Draft genome sequence of Acinetobacter tandoii W4-4-4 isolated from environmental water sample.</title>
        <authorList>
            <person name="Wee S.K."/>
            <person name="Yan B."/>
            <person name="Mustaffa S.B."/>
            <person name="Yap E.P.H."/>
        </authorList>
    </citation>
    <scope>NUCLEOTIDE SEQUENCE [LARGE SCALE GENOMIC DNA]</scope>
    <source>
        <strain evidence="2 3">W4-4-4</strain>
    </source>
</reference>
<gene>
    <name evidence="2" type="ORF">F4W09_03500</name>
</gene>
<protein>
    <recommendedName>
        <fullName evidence="1">Bacterial EndoU nuclease domain-containing protein</fullName>
    </recommendedName>
</protein>
<dbReference type="RefSeq" id="WP_151504036.1">
    <property type="nucleotide sequence ID" value="NZ_VXLD01000002.1"/>
</dbReference>
<feature type="domain" description="Bacterial EndoU nuclease" evidence="1">
    <location>
        <begin position="15"/>
        <end position="131"/>
    </location>
</feature>
<accession>A0A5N4WN37</accession>
<proteinExistence type="predicted"/>
<evidence type="ECO:0000259" key="1">
    <source>
        <dbReference type="Pfam" id="PF14436"/>
    </source>
</evidence>
<dbReference type="Proteomes" id="UP000325788">
    <property type="component" value="Unassembled WGS sequence"/>
</dbReference>
<organism evidence="2 3">
    <name type="scientific">Acinetobacter tandoii</name>
    <dbReference type="NCBI Taxonomy" id="202954"/>
    <lineage>
        <taxon>Bacteria</taxon>
        <taxon>Pseudomonadati</taxon>
        <taxon>Pseudomonadota</taxon>
        <taxon>Gammaproteobacteria</taxon>
        <taxon>Moraxellales</taxon>
        <taxon>Moraxellaceae</taxon>
        <taxon>Acinetobacter</taxon>
    </lineage>
</organism>
<dbReference type="EMBL" id="VXLD01000002">
    <property type="protein sequence ID" value="KAB1857818.1"/>
    <property type="molecule type" value="Genomic_DNA"/>
</dbReference>
<dbReference type="Pfam" id="PF14436">
    <property type="entry name" value="EndoU_bacteria"/>
    <property type="match status" value="1"/>
</dbReference>
<evidence type="ECO:0000313" key="3">
    <source>
        <dbReference type="Proteomes" id="UP000325788"/>
    </source>
</evidence>
<evidence type="ECO:0000313" key="2">
    <source>
        <dbReference type="EMBL" id="KAB1857818.1"/>
    </source>
</evidence>